<evidence type="ECO:0008006" key="3">
    <source>
        <dbReference type="Google" id="ProtNLM"/>
    </source>
</evidence>
<organism evidence="1 2">
    <name type="scientific">Promicromonospora iranensis</name>
    <dbReference type="NCBI Taxonomy" id="1105144"/>
    <lineage>
        <taxon>Bacteria</taxon>
        <taxon>Bacillati</taxon>
        <taxon>Actinomycetota</taxon>
        <taxon>Actinomycetes</taxon>
        <taxon>Micrococcales</taxon>
        <taxon>Promicromonosporaceae</taxon>
        <taxon>Promicromonospora</taxon>
    </lineage>
</organism>
<comment type="caution">
    <text evidence="1">The sequence shown here is derived from an EMBL/GenBank/DDBJ whole genome shotgun (WGS) entry which is preliminary data.</text>
</comment>
<evidence type="ECO:0000313" key="2">
    <source>
        <dbReference type="Proteomes" id="UP001183585"/>
    </source>
</evidence>
<keyword evidence="2" id="KW-1185">Reference proteome</keyword>
<accession>A0ABU2CHM6</accession>
<dbReference type="Proteomes" id="UP001183585">
    <property type="component" value="Unassembled WGS sequence"/>
</dbReference>
<sequence>MVRRDHRTSDRQISLDAPSEECVTALTYAYDPAGNVLSLKDAFDPRCQRLRGSSNAAGPMLGTLVRQ</sequence>
<dbReference type="EMBL" id="JAVDYE010000001">
    <property type="protein sequence ID" value="MDR7380835.1"/>
    <property type="molecule type" value="Genomic_DNA"/>
</dbReference>
<name>A0ABU2CHM6_9MICO</name>
<reference evidence="1 2" key="1">
    <citation type="submission" date="2023-07" db="EMBL/GenBank/DDBJ databases">
        <title>Sequencing the genomes of 1000 actinobacteria strains.</title>
        <authorList>
            <person name="Klenk H.-P."/>
        </authorList>
    </citation>
    <scope>NUCLEOTIDE SEQUENCE [LARGE SCALE GENOMIC DNA]</scope>
    <source>
        <strain evidence="1 2">DSM 45554</strain>
    </source>
</reference>
<protein>
    <recommendedName>
        <fullName evidence="3">YD repeat-containing protein</fullName>
    </recommendedName>
</protein>
<gene>
    <name evidence="1" type="ORF">J2S48_000350</name>
</gene>
<evidence type="ECO:0000313" key="1">
    <source>
        <dbReference type="EMBL" id="MDR7380835.1"/>
    </source>
</evidence>
<proteinExistence type="predicted"/>